<dbReference type="Gene3D" id="1.10.8.60">
    <property type="match status" value="1"/>
</dbReference>
<evidence type="ECO:0000256" key="1">
    <source>
        <dbReference type="ARBA" id="ARBA00010378"/>
    </source>
</evidence>
<dbReference type="SUPFAM" id="SSF52540">
    <property type="entry name" value="P-loop containing nucleoside triphosphate hydrolases"/>
    <property type="match status" value="1"/>
</dbReference>
<dbReference type="InterPro" id="IPR050773">
    <property type="entry name" value="CbxX/CfxQ_RuBisCO_ESX"/>
</dbReference>
<dbReference type="PANTHER" id="PTHR43392">
    <property type="entry name" value="AAA-TYPE ATPASE FAMILY PROTEIN / ANKYRIN REPEAT FAMILY PROTEIN"/>
    <property type="match status" value="1"/>
</dbReference>
<dbReference type="InterPro" id="IPR003959">
    <property type="entry name" value="ATPase_AAA_core"/>
</dbReference>
<dbReference type="InterPro" id="IPR039448">
    <property type="entry name" value="Beta_helix"/>
</dbReference>
<dbReference type="Gene3D" id="3.40.50.300">
    <property type="entry name" value="P-loop containing nucleotide triphosphate hydrolases"/>
    <property type="match status" value="1"/>
</dbReference>
<feature type="region of interest" description="Disordered" evidence="4">
    <location>
        <begin position="255"/>
        <end position="275"/>
    </location>
</feature>
<dbReference type="SMART" id="SM00382">
    <property type="entry name" value="AAA"/>
    <property type="match status" value="1"/>
</dbReference>
<comment type="caution">
    <text evidence="6">The sequence shown here is derived from an EMBL/GenBank/DDBJ whole genome shotgun (WGS) entry which is preliminary data.</text>
</comment>
<comment type="similarity">
    <text evidence="1">Belongs to the CbxX/CfxQ family.</text>
</comment>
<reference evidence="6 7" key="1">
    <citation type="journal article" date="2019" name="Int. J. Syst. Evol. Microbiol.">
        <title>The Global Catalogue of Microorganisms (GCM) 10K type strain sequencing project: providing services to taxonomists for standard genome sequencing and annotation.</title>
        <authorList>
            <consortium name="The Broad Institute Genomics Platform"/>
            <consortium name="The Broad Institute Genome Sequencing Center for Infectious Disease"/>
            <person name="Wu L."/>
            <person name="Ma J."/>
        </authorList>
    </citation>
    <scope>NUCLEOTIDE SEQUENCE [LARGE SCALE GENOMIC DNA]</scope>
    <source>
        <strain evidence="6 7">JCM 10425</strain>
    </source>
</reference>
<dbReference type="InterPro" id="IPR003593">
    <property type="entry name" value="AAA+_ATPase"/>
</dbReference>
<proteinExistence type="inferred from homology"/>
<dbReference type="InterPro" id="IPR006626">
    <property type="entry name" value="PbH1"/>
</dbReference>
<keyword evidence="3" id="KW-0067">ATP-binding</keyword>
<dbReference type="Pfam" id="PF00004">
    <property type="entry name" value="AAA"/>
    <property type="match status" value="1"/>
</dbReference>
<sequence>MARTLLVSSRRPGALPTLADALEVVEPGETISLDAGEYASAVSLRDTTITLTALDDAGEVTIDATGLGRPALEARNATVTVRGLVLRSSDGPAVRASGGRLELSDCRLAAGYGAALTAEDGADVAAENCTVTAGQHGIVFSDATGRIDGCTISDVTDDGIIVRLGADPTIVNTTVTGTGYRGVYVYQSGRPTLDRCEIARTGDVGLAAVYDSKPTVRSCRIHHTGGVGILIGTGCGGTIEACEFEATATPEIEVEPGANPTISANREPGAGARDDAAEARQAEVDTLLEKLDAMVGLDGVKSEVRALIDEMQVNAWRRDAGLSVGAVSHHLIFTGAPGTGKTTVARLYGQLLKSLGVLPDGTFKEVSRRDLVGQYIGHTAEKTAAVVDEAMGGVLFIDEAYTLSRSSGGGADFGQEAIDMLVKLMEDHRDRLAVIVAGYTTEMTAFLDTNSGLASRFAKTMEFANYAPAELTLISERIARADDYELEPGLGDALYEYFAGIDRGPNFGNAREARKLLEGMRKAQSGRLRKLGRVPTRQDLQTLTIDDLLAATGA</sequence>
<keyword evidence="2" id="KW-0547">Nucleotide-binding</keyword>
<dbReference type="PRINTS" id="PR00819">
    <property type="entry name" value="CBXCFQXSUPER"/>
</dbReference>
<evidence type="ECO:0000256" key="3">
    <source>
        <dbReference type="ARBA" id="ARBA00022840"/>
    </source>
</evidence>
<protein>
    <recommendedName>
        <fullName evidence="5">AAA+ ATPase domain-containing protein</fullName>
    </recommendedName>
</protein>
<gene>
    <name evidence="6" type="ORF">GCM10009539_81800</name>
</gene>
<dbReference type="SMART" id="SM00710">
    <property type="entry name" value="PbH1"/>
    <property type="match status" value="6"/>
</dbReference>
<dbReference type="CDD" id="cd00009">
    <property type="entry name" value="AAA"/>
    <property type="match status" value="1"/>
</dbReference>
<dbReference type="Gene3D" id="2.160.20.10">
    <property type="entry name" value="Single-stranded right-handed beta-helix, Pectin lyase-like"/>
    <property type="match status" value="1"/>
</dbReference>
<evidence type="ECO:0000256" key="4">
    <source>
        <dbReference type="SAM" id="MobiDB-lite"/>
    </source>
</evidence>
<dbReference type="InterPro" id="IPR000641">
    <property type="entry name" value="CbxX/CfxQ"/>
</dbReference>
<dbReference type="EMBL" id="BAAAGX010000046">
    <property type="protein sequence ID" value="GAA0281576.1"/>
    <property type="molecule type" value="Genomic_DNA"/>
</dbReference>
<dbReference type="RefSeq" id="WP_344654348.1">
    <property type="nucleotide sequence ID" value="NZ_BAAAGX010000046.1"/>
</dbReference>
<dbReference type="InterPro" id="IPR027417">
    <property type="entry name" value="P-loop_NTPase"/>
</dbReference>
<organism evidence="6 7">
    <name type="scientific">Cryptosporangium japonicum</name>
    <dbReference type="NCBI Taxonomy" id="80872"/>
    <lineage>
        <taxon>Bacteria</taxon>
        <taxon>Bacillati</taxon>
        <taxon>Actinomycetota</taxon>
        <taxon>Actinomycetes</taxon>
        <taxon>Cryptosporangiales</taxon>
        <taxon>Cryptosporangiaceae</taxon>
        <taxon>Cryptosporangium</taxon>
    </lineage>
</organism>
<evidence type="ECO:0000313" key="7">
    <source>
        <dbReference type="Proteomes" id="UP001500967"/>
    </source>
</evidence>
<dbReference type="PANTHER" id="PTHR43392:SF2">
    <property type="entry name" value="AAA-TYPE ATPASE FAMILY PROTEIN _ ANKYRIN REPEAT FAMILY PROTEIN"/>
    <property type="match status" value="1"/>
</dbReference>
<dbReference type="Pfam" id="PF17866">
    <property type="entry name" value="AAA_lid_6"/>
    <property type="match status" value="1"/>
</dbReference>
<dbReference type="Pfam" id="PF13229">
    <property type="entry name" value="Beta_helix"/>
    <property type="match status" value="1"/>
</dbReference>
<dbReference type="InterPro" id="IPR041627">
    <property type="entry name" value="AAA_lid_6"/>
</dbReference>
<dbReference type="Proteomes" id="UP001500967">
    <property type="component" value="Unassembled WGS sequence"/>
</dbReference>
<evidence type="ECO:0000259" key="5">
    <source>
        <dbReference type="SMART" id="SM00382"/>
    </source>
</evidence>
<dbReference type="InterPro" id="IPR011050">
    <property type="entry name" value="Pectin_lyase_fold/virulence"/>
</dbReference>
<dbReference type="InterPro" id="IPR012334">
    <property type="entry name" value="Pectin_lyas_fold"/>
</dbReference>
<dbReference type="SUPFAM" id="SSF51126">
    <property type="entry name" value="Pectin lyase-like"/>
    <property type="match status" value="1"/>
</dbReference>
<feature type="domain" description="AAA+ ATPase" evidence="5">
    <location>
        <begin position="327"/>
        <end position="467"/>
    </location>
</feature>
<evidence type="ECO:0000256" key="2">
    <source>
        <dbReference type="ARBA" id="ARBA00022741"/>
    </source>
</evidence>
<evidence type="ECO:0000313" key="6">
    <source>
        <dbReference type="EMBL" id="GAA0281576.1"/>
    </source>
</evidence>
<name>A0ABN0V9D1_9ACTN</name>
<keyword evidence="7" id="KW-1185">Reference proteome</keyword>
<accession>A0ABN0V9D1</accession>